<feature type="transmembrane region" description="Helical" evidence="6">
    <location>
        <begin position="133"/>
        <end position="154"/>
    </location>
</feature>
<evidence type="ECO:0000256" key="1">
    <source>
        <dbReference type="ARBA" id="ARBA00004651"/>
    </source>
</evidence>
<feature type="domain" description="VTT" evidence="7">
    <location>
        <begin position="68"/>
        <end position="184"/>
    </location>
</feature>
<keyword evidence="4 6" id="KW-1133">Transmembrane helix</keyword>
<dbReference type="GO" id="GO:0005886">
    <property type="term" value="C:plasma membrane"/>
    <property type="evidence" value="ECO:0007669"/>
    <property type="project" value="UniProtKB-SubCell"/>
</dbReference>
<feature type="transmembrane region" description="Helical" evidence="6">
    <location>
        <begin position="52"/>
        <end position="74"/>
    </location>
</feature>
<evidence type="ECO:0000256" key="6">
    <source>
        <dbReference type="RuleBase" id="RU366058"/>
    </source>
</evidence>
<accession>A0AA42CT26</accession>
<comment type="caution">
    <text evidence="8">The sequence shown here is derived from an EMBL/GenBank/DDBJ whole genome shotgun (WGS) entry which is preliminary data.</text>
</comment>
<evidence type="ECO:0000313" key="8">
    <source>
        <dbReference type="EMBL" id="MCX2522651.1"/>
    </source>
</evidence>
<dbReference type="Proteomes" id="UP001165678">
    <property type="component" value="Unassembled WGS sequence"/>
</dbReference>
<feature type="transmembrane region" description="Helical" evidence="6">
    <location>
        <begin position="161"/>
        <end position="186"/>
    </location>
</feature>
<keyword evidence="3 6" id="KW-0812">Transmembrane</keyword>
<dbReference type="PANTHER" id="PTHR12677:SF59">
    <property type="entry name" value="GOLGI APPARATUS MEMBRANE PROTEIN TVP38-RELATED"/>
    <property type="match status" value="1"/>
</dbReference>
<keyword evidence="9" id="KW-1185">Reference proteome</keyword>
<dbReference type="Pfam" id="PF09335">
    <property type="entry name" value="VTT_dom"/>
    <property type="match status" value="1"/>
</dbReference>
<dbReference type="AlphaFoldDB" id="A0AA42CT26"/>
<sequence>MPRRLWLIIGLLALLLALGGLWQWLAMGDVLTPGNLRQLLASTLVLRETIWAPLALMALYVVASLVVFPLTVLVGATGLIFGSWWGLAYALAGTMLASAVTYYAGRRLGRDALISHGGERVNKLANGLANRGIRTMIVFNLLPLAPFTLTNMLAGACRLRFGAYMIGSFIGIVPGLAAVTIAGSQLGSLIHSNSRDGLWISIAVIAMAVALLALLGHLARRRQAA</sequence>
<proteinExistence type="inferred from homology"/>
<gene>
    <name evidence="8" type="ORF">OQ287_00150</name>
</gene>
<protein>
    <recommendedName>
        <fullName evidence="6">TVP38/TMEM64 family membrane protein</fullName>
    </recommendedName>
</protein>
<reference evidence="8" key="1">
    <citation type="submission" date="2022-11" db="EMBL/GenBank/DDBJ databases">
        <title>Larsenimonas rhizosphaerae sp. nov., isolated from a tidal mudflat.</title>
        <authorList>
            <person name="Lee S.D."/>
            <person name="Kim I.S."/>
        </authorList>
    </citation>
    <scope>NUCLEOTIDE SEQUENCE</scope>
    <source>
        <strain evidence="8">GH2-1</strain>
    </source>
</reference>
<feature type="transmembrane region" description="Helical" evidence="6">
    <location>
        <begin position="198"/>
        <end position="219"/>
    </location>
</feature>
<dbReference type="InterPro" id="IPR015414">
    <property type="entry name" value="TMEM64"/>
</dbReference>
<dbReference type="EMBL" id="JAPIVE010000001">
    <property type="protein sequence ID" value="MCX2522651.1"/>
    <property type="molecule type" value="Genomic_DNA"/>
</dbReference>
<dbReference type="InterPro" id="IPR032816">
    <property type="entry name" value="VTT_dom"/>
</dbReference>
<keyword evidence="2 6" id="KW-1003">Cell membrane</keyword>
<evidence type="ECO:0000256" key="4">
    <source>
        <dbReference type="ARBA" id="ARBA00022989"/>
    </source>
</evidence>
<keyword evidence="5 6" id="KW-0472">Membrane</keyword>
<name>A0AA42CT26_9GAMM</name>
<evidence type="ECO:0000259" key="7">
    <source>
        <dbReference type="Pfam" id="PF09335"/>
    </source>
</evidence>
<comment type="similarity">
    <text evidence="6">Belongs to the TVP38/TMEM64 family.</text>
</comment>
<evidence type="ECO:0000256" key="2">
    <source>
        <dbReference type="ARBA" id="ARBA00022475"/>
    </source>
</evidence>
<dbReference type="RefSeq" id="WP_250935780.1">
    <property type="nucleotide sequence ID" value="NZ_JAMLJK010000001.1"/>
</dbReference>
<organism evidence="8 9">
    <name type="scientific">Larsenimonas rhizosphaerae</name>
    <dbReference type="NCBI Taxonomy" id="2944682"/>
    <lineage>
        <taxon>Bacteria</taxon>
        <taxon>Pseudomonadati</taxon>
        <taxon>Pseudomonadota</taxon>
        <taxon>Gammaproteobacteria</taxon>
        <taxon>Oceanospirillales</taxon>
        <taxon>Halomonadaceae</taxon>
        <taxon>Larsenimonas</taxon>
    </lineage>
</organism>
<feature type="transmembrane region" description="Helical" evidence="6">
    <location>
        <begin position="86"/>
        <end position="105"/>
    </location>
</feature>
<evidence type="ECO:0000256" key="3">
    <source>
        <dbReference type="ARBA" id="ARBA00022692"/>
    </source>
</evidence>
<dbReference type="PANTHER" id="PTHR12677">
    <property type="entry name" value="GOLGI APPARATUS MEMBRANE PROTEIN TVP38-RELATED"/>
    <property type="match status" value="1"/>
</dbReference>
<evidence type="ECO:0000256" key="5">
    <source>
        <dbReference type="ARBA" id="ARBA00023136"/>
    </source>
</evidence>
<comment type="subcellular location">
    <subcellularLocation>
        <location evidence="1 6">Cell membrane</location>
        <topology evidence="1 6">Multi-pass membrane protein</topology>
    </subcellularLocation>
</comment>
<evidence type="ECO:0000313" key="9">
    <source>
        <dbReference type="Proteomes" id="UP001165678"/>
    </source>
</evidence>